<evidence type="ECO:0000313" key="3">
    <source>
        <dbReference type="Proteomes" id="UP000551616"/>
    </source>
</evidence>
<dbReference type="EMBL" id="JABRWO010000011">
    <property type="protein sequence ID" value="MBA2116783.1"/>
    <property type="molecule type" value="Genomic_DNA"/>
</dbReference>
<feature type="compositionally biased region" description="Polar residues" evidence="1">
    <location>
        <begin position="337"/>
        <end position="354"/>
    </location>
</feature>
<keyword evidence="3" id="KW-1185">Reference proteome</keyword>
<sequence>MTTQPIFYYPGITDYLSVSYTLSHGTQPGKVQVRCVAGTANPAGQGTARLVDPGTGVTVELPDCRVDAAHIELTPRGEQIVRFELLDQRWRWRLGKLSGQYNLRTEDPTHIVPGTEKSPRDLAQLCLAAMGVQHGDVSRMPNQARPFIDWDIANPASALAALAETVGCTVVLKTNGRVSLEPVGHGKPLPVNRFLLQAGSGYDPPELPLSIELVAGPTKYQVDFELEAVGEDIDGEIKPIDDLSYKPKQGWAFEGPWTDNVDPRYQELSQQSIFKMYRIKVPEYLPGVPKQLGNRLNSIDEVLPLLSLQIDDDLLPDKTRKRRLPWVYGTFAKGELNAQQQQTTQAPSGNLTTHPEQRYQRSFRVDHRRGIVRFAEPVFNYIDNGTMQLRKAADLRLRIAVHWRRENTRALDHWSMLRGRKSFRDNPLVIHRSDIALEVKHDEKTSRVRDNLNEVSQQARFYLDQATRQRQPQPIASAQYVGLQPIEPDGAIRQVSWRIETGGSLASKTTASLNSEQLLLDATFEEKSLLEKVRQNLLWQQQHQQARGVQHGQP</sequence>
<organism evidence="2 3">
    <name type="scientific">Bremerella alba</name>
    <dbReference type="NCBI Taxonomy" id="980252"/>
    <lineage>
        <taxon>Bacteria</taxon>
        <taxon>Pseudomonadati</taxon>
        <taxon>Planctomycetota</taxon>
        <taxon>Planctomycetia</taxon>
        <taxon>Pirellulales</taxon>
        <taxon>Pirellulaceae</taxon>
        <taxon>Bremerella</taxon>
    </lineage>
</organism>
<evidence type="ECO:0000313" key="2">
    <source>
        <dbReference type="EMBL" id="MBA2116783.1"/>
    </source>
</evidence>
<name>A0A7V9A8Y7_9BACT</name>
<feature type="region of interest" description="Disordered" evidence="1">
    <location>
        <begin position="337"/>
        <end position="358"/>
    </location>
</feature>
<dbReference type="RefSeq" id="WP_207398177.1">
    <property type="nucleotide sequence ID" value="NZ_JABRWO010000011.1"/>
</dbReference>
<evidence type="ECO:0000256" key="1">
    <source>
        <dbReference type="SAM" id="MobiDB-lite"/>
    </source>
</evidence>
<gene>
    <name evidence="2" type="ORF">HOV93_39750</name>
</gene>
<accession>A0A7V9A8Y7</accession>
<dbReference type="AlphaFoldDB" id="A0A7V9A8Y7"/>
<dbReference type="Proteomes" id="UP000551616">
    <property type="component" value="Unassembled WGS sequence"/>
</dbReference>
<comment type="caution">
    <text evidence="2">The sequence shown here is derived from an EMBL/GenBank/DDBJ whole genome shotgun (WGS) entry which is preliminary data.</text>
</comment>
<protein>
    <submittedName>
        <fullName evidence="2">Uncharacterized protein</fullName>
    </submittedName>
</protein>
<reference evidence="2 3" key="1">
    <citation type="submission" date="2020-05" db="EMBL/GenBank/DDBJ databases">
        <title>Bremerella alba sp. nov., a novel planctomycete isolated from the surface of the macroalga Fucus spiralis.</title>
        <authorList>
            <person name="Godinho O."/>
            <person name="Botelho R."/>
            <person name="Albuquerque L."/>
            <person name="Wiegand S."/>
            <person name="Da Costa M.S."/>
            <person name="Lobo-Da-Cunha A."/>
            <person name="Jogler C."/>
            <person name="Lage O.M."/>
        </authorList>
    </citation>
    <scope>NUCLEOTIDE SEQUENCE [LARGE SCALE GENOMIC DNA]</scope>
    <source>
        <strain evidence="2 3">FF15</strain>
    </source>
</reference>
<proteinExistence type="predicted"/>